<keyword evidence="8 10" id="KW-0233">DNA recombination</keyword>
<dbReference type="HAMAP" id="MF_01808">
    <property type="entry name" value="Recomb_XerC_XerD"/>
    <property type="match status" value="1"/>
</dbReference>
<feature type="active site" description="O-(3'-phospho-DNA)-tyrosine intermediate" evidence="10">
    <location>
        <position position="284"/>
    </location>
</feature>
<feature type="active site" evidence="10">
    <location>
        <position position="175"/>
    </location>
</feature>
<protein>
    <recommendedName>
        <fullName evidence="10">Tyrosine recombinase XerC</fullName>
    </recommendedName>
</protein>
<dbReference type="Pfam" id="PF00589">
    <property type="entry name" value="Phage_integrase"/>
    <property type="match status" value="1"/>
</dbReference>
<evidence type="ECO:0000313" key="13">
    <source>
        <dbReference type="EMBL" id="MDM8274421.1"/>
    </source>
</evidence>
<proteinExistence type="inferred from homology"/>
<dbReference type="PROSITE" id="PS51900">
    <property type="entry name" value="CB"/>
    <property type="match status" value="1"/>
</dbReference>
<evidence type="ECO:0000259" key="11">
    <source>
        <dbReference type="PROSITE" id="PS51898"/>
    </source>
</evidence>
<keyword evidence="7 10" id="KW-0238">DNA-binding</keyword>
<dbReference type="InterPro" id="IPR023009">
    <property type="entry name" value="Tyrosine_recombinase_XerC/XerD"/>
</dbReference>
<comment type="function">
    <text evidence="10">Site-specific tyrosine recombinase, which acts by catalyzing the cutting and rejoining of the recombining DNA molecules. The XerC-XerD complex is essential to convert dimers of the bacterial chromosome into monomers to permit their segregation at cell division. It also contributes to the segregational stability of plasmids.</text>
</comment>
<comment type="subcellular location">
    <subcellularLocation>
        <location evidence="1 10">Cytoplasm</location>
    </subcellularLocation>
</comment>
<dbReference type="Pfam" id="PF02899">
    <property type="entry name" value="Phage_int_SAM_1"/>
    <property type="match status" value="1"/>
</dbReference>
<dbReference type="InterPro" id="IPR044068">
    <property type="entry name" value="CB"/>
</dbReference>
<keyword evidence="9 10" id="KW-0131">Cell cycle</keyword>
<dbReference type="PROSITE" id="PS51898">
    <property type="entry name" value="TYR_RECOMBINASE"/>
    <property type="match status" value="1"/>
</dbReference>
<comment type="subunit">
    <text evidence="10">Forms a cyclic heterotetrameric complex composed of two molecules of XerC and two molecules of XerD.</text>
</comment>
<evidence type="ECO:0000256" key="10">
    <source>
        <dbReference type="HAMAP-Rule" id="MF_01808"/>
    </source>
</evidence>
<dbReference type="InterPro" id="IPR013762">
    <property type="entry name" value="Integrase-like_cat_sf"/>
</dbReference>
<dbReference type="SUPFAM" id="SSF56349">
    <property type="entry name" value="DNA breaking-rejoining enzymes"/>
    <property type="match status" value="1"/>
</dbReference>
<keyword evidence="14" id="KW-1185">Reference proteome</keyword>
<comment type="similarity">
    <text evidence="2">Belongs to the 'phage' integrase family. XerD subfamily.</text>
</comment>
<evidence type="ECO:0000313" key="14">
    <source>
        <dbReference type="Proteomes" id="UP001529421"/>
    </source>
</evidence>
<accession>A0ABT7V7E1</accession>
<evidence type="ECO:0000256" key="4">
    <source>
        <dbReference type="ARBA" id="ARBA00022618"/>
    </source>
</evidence>
<dbReference type="InterPro" id="IPR010998">
    <property type="entry name" value="Integrase_recombinase_N"/>
</dbReference>
<reference evidence="14" key="1">
    <citation type="submission" date="2023-06" db="EMBL/GenBank/DDBJ databases">
        <title>Identification and characterization of horizontal gene transfer across gut microbiota members of farm animals based on homology search.</title>
        <authorList>
            <person name="Zeman M."/>
            <person name="Kubasova T."/>
            <person name="Jahodarova E."/>
            <person name="Nykrynova M."/>
            <person name="Rychlik I."/>
        </authorList>
    </citation>
    <scope>NUCLEOTIDE SEQUENCE [LARGE SCALE GENOMIC DNA]</scope>
    <source>
        <strain evidence="14">154_Feed</strain>
    </source>
</reference>
<feature type="active site" evidence="10">
    <location>
        <position position="275"/>
    </location>
</feature>
<feature type="domain" description="Tyr recombinase" evidence="11">
    <location>
        <begin position="111"/>
        <end position="297"/>
    </location>
</feature>
<evidence type="ECO:0000256" key="6">
    <source>
        <dbReference type="ARBA" id="ARBA00022908"/>
    </source>
</evidence>
<dbReference type="NCBIfam" id="TIGR02225">
    <property type="entry name" value="recomb_XerD"/>
    <property type="match status" value="1"/>
</dbReference>
<comment type="similarity">
    <text evidence="10">Belongs to the 'phage' integrase family. XerC subfamily.</text>
</comment>
<evidence type="ECO:0000256" key="9">
    <source>
        <dbReference type="ARBA" id="ARBA00023306"/>
    </source>
</evidence>
<gene>
    <name evidence="13" type="primary">xerD</name>
    <name evidence="10" type="synonym">xerC</name>
    <name evidence="13" type="ORF">QUW28_02735</name>
</gene>
<sequence length="303" mass="33308">MRRGALERDLGVFLDHLSVERNLSPNTVAAYRRDLTTYVAFLASRDVSDPDAVTRADVEAFVADRREGGYADSSVERALSAVKGFHRFLVREGLTEVHPTATIRLPRKGERLPDYISIEDARALLEQPFPATAAGARDRAMLEVLYGCGLRVSELTGLDLRDLYLGEEYLRVFGKGSKERLVPIMGSAVRALSDYLAGPRAELAAHARRGGAGAAVFLNKNGSRISRQTVYATCERYGATVGIEGLHPHTLRHSFATHMLAGGADLRVLQEILGHADISTTQIYTHVDRTQLREVYLAAHPRA</sequence>
<dbReference type="EMBL" id="JAUDDZ010000002">
    <property type="protein sequence ID" value="MDM8274421.1"/>
    <property type="molecule type" value="Genomic_DNA"/>
</dbReference>
<feature type="active site" evidence="10">
    <location>
        <position position="252"/>
    </location>
</feature>
<dbReference type="RefSeq" id="WP_289544451.1">
    <property type="nucleotide sequence ID" value="NZ_JAUDDZ010000002.1"/>
</dbReference>
<dbReference type="CDD" id="cd00798">
    <property type="entry name" value="INT_XerDC_C"/>
    <property type="match status" value="1"/>
</dbReference>
<dbReference type="PANTHER" id="PTHR30349:SF81">
    <property type="entry name" value="TYROSINE RECOMBINASE XERC"/>
    <property type="match status" value="1"/>
</dbReference>
<evidence type="ECO:0000256" key="5">
    <source>
        <dbReference type="ARBA" id="ARBA00022829"/>
    </source>
</evidence>
<evidence type="ECO:0000256" key="2">
    <source>
        <dbReference type="ARBA" id="ARBA00010450"/>
    </source>
</evidence>
<name>A0ABT7V7E1_9ACTN</name>
<keyword evidence="5 10" id="KW-0159">Chromosome partition</keyword>
<evidence type="ECO:0000259" key="12">
    <source>
        <dbReference type="PROSITE" id="PS51900"/>
    </source>
</evidence>
<organism evidence="13 14">
    <name type="scientific">Enorma phocaeensis</name>
    <dbReference type="NCBI Taxonomy" id="1871019"/>
    <lineage>
        <taxon>Bacteria</taxon>
        <taxon>Bacillati</taxon>
        <taxon>Actinomycetota</taxon>
        <taxon>Coriobacteriia</taxon>
        <taxon>Coriobacteriales</taxon>
        <taxon>Coriobacteriaceae</taxon>
        <taxon>Enorma</taxon>
    </lineage>
</organism>
<dbReference type="Gene3D" id="1.10.150.130">
    <property type="match status" value="1"/>
</dbReference>
<keyword evidence="6 10" id="KW-0229">DNA integration</keyword>
<evidence type="ECO:0000256" key="7">
    <source>
        <dbReference type="ARBA" id="ARBA00023125"/>
    </source>
</evidence>
<dbReference type="NCBIfam" id="NF001399">
    <property type="entry name" value="PRK00283.1"/>
    <property type="match status" value="1"/>
</dbReference>
<dbReference type="InterPro" id="IPR050090">
    <property type="entry name" value="Tyrosine_recombinase_XerCD"/>
</dbReference>
<comment type="caution">
    <text evidence="13">The sequence shown here is derived from an EMBL/GenBank/DDBJ whole genome shotgun (WGS) entry which is preliminary data.</text>
</comment>
<keyword evidence="4 10" id="KW-0132">Cell division</keyword>
<evidence type="ECO:0000256" key="3">
    <source>
        <dbReference type="ARBA" id="ARBA00022490"/>
    </source>
</evidence>
<dbReference type="PANTHER" id="PTHR30349">
    <property type="entry name" value="PHAGE INTEGRASE-RELATED"/>
    <property type="match status" value="1"/>
</dbReference>
<feature type="active site" evidence="10">
    <location>
        <position position="151"/>
    </location>
</feature>
<dbReference type="Proteomes" id="UP001529421">
    <property type="component" value="Unassembled WGS sequence"/>
</dbReference>
<dbReference type="InterPro" id="IPR011010">
    <property type="entry name" value="DNA_brk_join_enz"/>
</dbReference>
<dbReference type="InterPro" id="IPR004107">
    <property type="entry name" value="Integrase_SAM-like_N"/>
</dbReference>
<evidence type="ECO:0000256" key="1">
    <source>
        <dbReference type="ARBA" id="ARBA00004496"/>
    </source>
</evidence>
<feature type="domain" description="Core-binding (CB)" evidence="12">
    <location>
        <begin position="4"/>
        <end position="90"/>
    </location>
</feature>
<feature type="active site" evidence="10">
    <location>
        <position position="249"/>
    </location>
</feature>
<evidence type="ECO:0000256" key="8">
    <source>
        <dbReference type="ARBA" id="ARBA00023172"/>
    </source>
</evidence>
<dbReference type="InterPro" id="IPR002104">
    <property type="entry name" value="Integrase_catalytic"/>
</dbReference>
<dbReference type="InterPro" id="IPR011932">
    <property type="entry name" value="Recomb_XerD"/>
</dbReference>
<dbReference type="Gene3D" id="1.10.443.10">
    <property type="entry name" value="Intergrase catalytic core"/>
    <property type="match status" value="1"/>
</dbReference>
<keyword evidence="3 10" id="KW-0963">Cytoplasm</keyword>